<organism evidence="10 11">
    <name type="scientific">Robertmurraya beringensis</name>
    <dbReference type="NCBI Taxonomy" id="641660"/>
    <lineage>
        <taxon>Bacteria</taxon>
        <taxon>Bacillati</taxon>
        <taxon>Bacillota</taxon>
        <taxon>Bacilli</taxon>
        <taxon>Bacillales</taxon>
        <taxon>Bacillaceae</taxon>
        <taxon>Robertmurraya</taxon>
    </lineage>
</organism>
<dbReference type="RefSeq" id="WP_377058903.1">
    <property type="nucleotide sequence ID" value="NZ_JBHLUU010000122.1"/>
</dbReference>
<comment type="caution">
    <text evidence="10">The sequence shown here is derived from an EMBL/GenBank/DDBJ whole genome shotgun (WGS) entry which is preliminary data.</text>
</comment>
<keyword evidence="8" id="KW-0862">Zinc</keyword>
<dbReference type="EMBL" id="JBHLUU010000122">
    <property type="protein sequence ID" value="MFC0477495.1"/>
    <property type="molecule type" value="Genomic_DNA"/>
</dbReference>
<dbReference type="Pfam" id="PF02574">
    <property type="entry name" value="S-methyl_trans"/>
    <property type="match status" value="1"/>
</dbReference>
<dbReference type="Proteomes" id="UP001589738">
    <property type="component" value="Unassembled WGS sequence"/>
</dbReference>
<dbReference type="EC" id="2.1.1.10" evidence="10"/>
<sequence>MNLLNKLKKDIVIGDGAMGTLLYSYGTDSCFEELNLSHPDDILNIHKAYLRAGADVIQTNTYAANSLKLQRYGLEDSVDKINRAAVKIAKQAITNESFVVGTIGGNRGIRPNSFSIEEIVQSFSQQLHYLLDEDIDGLLLETYYDFDEMEAVLPYARKETNLPIIAQVSMQVPGIMQNRMPINEALLRLESLGADVVGVNCRLGPHHMLESLEQVELPKTALLSAYPNASLPTYTDGKFHYEGDADYFRKSALEFRAQGVRLLGGCCGTTPAHIAAFASELKGTLPVTEKQVEVKKEVVQVKPVQPKRTERPLQDIVKERSSVIVELDPPRKLNTKKFFEGAQALKEAGVDAITLADNSLASPRICNTSLAQLTKTNIGLRPLVHITCRDRNIIGLQSHLMGLHTLGLHDILAITGDPARVGDFPGASSVYDVSSFELISMIKQFNEGLSPTGKDLGEKGVFSVAAAFNPNVKYIDKAVLRLEKKAKYGADYFITQPVYSEGKLIEIYNATRHISQPIYIGLMPLTSSKNAEFLHNEVPGIKISDSIRELMASLKDDPVQSAKEGISITKSLIDAASELFNGIYLITPFMRYELTAQLATYTNTINSQVLRRKLNANSIVK</sequence>
<evidence type="ECO:0000259" key="9">
    <source>
        <dbReference type="PROSITE" id="PS50970"/>
    </source>
</evidence>
<keyword evidence="3 8" id="KW-0489">Methyltransferase</keyword>
<keyword evidence="5 8" id="KW-0808">Transferase</keyword>
<dbReference type="PANTHER" id="PTHR11103:SF18">
    <property type="entry name" value="SLR1189 PROTEIN"/>
    <property type="match status" value="1"/>
</dbReference>
<protein>
    <submittedName>
        <fullName evidence="10">Bifunctional homocysteine S-methyltransferase/methylenetetrahydrofolate reductase</fullName>
        <ecNumber evidence="10">1.5.1.20</ecNumber>
        <ecNumber evidence="10">2.1.1.10</ecNumber>
    </submittedName>
</protein>
<dbReference type="NCBIfam" id="NF006396">
    <property type="entry name" value="PRK08645.1"/>
    <property type="match status" value="1"/>
</dbReference>
<dbReference type="CDD" id="cd00537">
    <property type="entry name" value="MTHFR"/>
    <property type="match status" value="1"/>
</dbReference>
<evidence type="ECO:0000256" key="6">
    <source>
        <dbReference type="ARBA" id="ARBA00022827"/>
    </source>
</evidence>
<keyword evidence="8" id="KW-0479">Metal-binding</keyword>
<comment type="cofactor">
    <cofactor evidence="8">
        <name>Zn(2+)</name>
        <dbReference type="ChEBI" id="CHEBI:29105"/>
    </cofactor>
</comment>
<evidence type="ECO:0000256" key="5">
    <source>
        <dbReference type="ARBA" id="ARBA00022679"/>
    </source>
</evidence>
<reference evidence="10 11" key="1">
    <citation type="submission" date="2024-09" db="EMBL/GenBank/DDBJ databases">
        <authorList>
            <person name="Sun Q."/>
            <person name="Mori K."/>
        </authorList>
    </citation>
    <scope>NUCLEOTIDE SEQUENCE [LARGE SCALE GENOMIC DNA]</scope>
    <source>
        <strain evidence="10 11">CGMCC 1.9126</strain>
    </source>
</reference>
<proteinExistence type="predicted"/>
<evidence type="ECO:0000256" key="3">
    <source>
        <dbReference type="ARBA" id="ARBA00022603"/>
    </source>
</evidence>
<dbReference type="Gene3D" id="3.20.20.220">
    <property type="match status" value="1"/>
</dbReference>
<dbReference type="InterPro" id="IPR003726">
    <property type="entry name" value="HCY_dom"/>
</dbReference>
<comment type="pathway">
    <text evidence="2">One-carbon metabolism; tetrahydrofolate interconversion.</text>
</comment>
<dbReference type="Gene3D" id="3.20.20.330">
    <property type="entry name" value="Homocysteine-binding-like domain"/>
    <property type="match status" value="1"/>
</dbReference>
<feature type="binding site" evidence="8">
    <location>
        <position position="266"/>
    </location>
    <ligand>
        <name>Zn(2+)</name>
        <dbReference type="ChEBI" id="CHEBI:29105"/>
    </ligand>
</feature>
<name>A0ABV6KW05_9BACI</name>
<evidence type="ECO:0000256" key="1">
    <source>
        <dbReference type="ARBA" id="ARBA00001974"/>
    </source>
</evidence>
<dbReference type="EC" id="1.5.1.20" evidence="10"/>
<dbReference type="PROSITE" id="PS50970">
    <property type="entry name" value="HCY"/>
    <property type="match status" value="1"/>
</dbReference>
<dbReference type="InterPro" id="IPR036589">
    <property type="entry name" value="HCY_dom_sf"/>
</dbReference>
<comment type="cofactor">
    <cofactor evidence="1">
        <name>FAD</name>
        <dbReference type="ChEBI" id="CHEBI:57692"/>
    </cofactor>
</comment>
<evidence type="ECO:0000256" key="8">
    <source>
        <dbReference type="PROSITE-ProRule" id="PRU00333"/>
    </source>
</evidence>
<dbReference type="Pfam" id="PF02219">
    <property type="entry name" value="MTHFR"/>
    <property type="match status" value="1"/>
</dbReference>
<dbReference type="GO" id="GO:0008168">
    <property type="term" value="F:methyltransferase activity"/>
    <property type="evidence" value="ECO:0007669"/>
    <property type="project" value="UniProtKB-KW"/>
</dbReference>
<feature type="binding site" evidence="8">
    <location>
        <position position="267"/>
    </location>
    <ligand>
        <name>Zn(2+)</name>
        <dbReference type="ChEBI" id="CHEBI:29105"/>
    </ligand>
</feature>
<evidence type="ECO:0000256" key="2">
    <source>
        <dbReference type="ARBA" id="ARBA00004777"/>
    </source>
</evidence>
<dbReference type="GO" id="GO:0004489">
    <property type="term" value="F:methylenetetrahydrofolate reductase [NAD(P)H] activity"/>
    <property type="evidence" value="ECO:0007669"/>
    <property type="project" value="UniProtKB-EC"/>
</dbReference>
<evidence type="ECO:0000313" key="10">
    <source>
        <dbReference type="EMBL" id="MFC0477495.1"/>
    </source>
</evidence>
<dbReference type="InterPro" id="IPR029041">
    <property type="entry name" value="FAD-linked_oxidoreductase-like"/>
</dbReference>
<keyword evidence="4" id="KW-0285">Flavoprotein</keyword>
<accession>A0ABV6KW05</accession>
<keyword evidence="11" id="KW-1185">Reference proteome</keyword>
<dbReference type="GO" id="GO:0032259">
    <property type="term" value="P:methylation"/>
    <property type="evidence" value="ECO:0007669"/>
    <property type="project" value="UniProtKB-KW"/>
</dbReference>
<evidence type="ECO:0000256" key="7">
    <source>
        <dbReference type="ARBA" id="ARBA00023002"/>
    </source>
</evidence>
<evidence type="ECO:0000313" key="11">
    <source>
        <dbReference type="Proteomes" id="UP001589738"/>
    </source>
</evidence>
<feature type="binding site" evidence="8">
    <location>
        <position position="201"/>
    </location>
    <ligand>
        <name>Zn(2+)</name>
        <dbReference type="ChEBI" id="CHEBI:29105"/>
    </ligand>
</feature>
<evidence type="ECO:0000256" key="4">
    <source>
        <dbReference type="ARBA" id="ARBA00022630"/>
    </source>
</evidence>
<dbReference type="SUPFAM" id="SSF82282">
    <property type="entry name" value="Homocysteine S-methyltransferase"/>
    <property type="match status" value="1"/>
</dbReference>
<feature type="domain" description="Hcy-binding" evidence="9">
    <location>
        <begin position="1"/>
        <end position="281"/>
    </location>
</feature>
<dbReference type="PANTHER" id="PTHR11103">
    <property type="entry name" value="SLR1189 PROTEIN"/>
    <property type="match status" value="1"/>
</dbReference>
<keyword evidence="6" id="KW-0274">FAD</keyword>
<dbReference type="SUPFAM" id="SSF51730">
    <property type="entry name" value="FAD-linked oxidoreductase"/>
    <property type="match status" value="1"/>
</dbReference>
<keyword evidence="7 10" id="KW-0560">Oxidoreductase</keyword>
<dbReference type="InterPro" id="IPR003171">
    <property type="entry name" value="Mehydrof_redctse-like"/>
</dbReference>
<gene>
    <name evidence="10" type="ORF">ACFFHF_20095</name>
</gene>